<evidence type="ECO:0000313" key="2">
    <source>
        <dbReference type="EMBL" id="GJN08726.1"/>
    </source>
</evidence>
<evidence type="ECO:0000313" key="3">
    <source>
        <dbReference type="Proteomes" id="UP001054889"/>
    </source>
</evidence>
<evidence type="ECO:0000256" key="1">
    <source>
        <dbReference type="SAM" id="MobiDB-lite"/>
    </source>
</evidence>
<protein>
    <submittedName>
        <fullName evidence="2">Uncharacterized protein</fullName>
    </submittedName>
</protein>
<sequence>MQVSFLLPSNGGPQLATTPATSAGEVMQQHPTAKGKGDIYRLQREINQYQEGEEPHRKKPRSSEGAATLGWKPFLLAFAPLLLVSFGSSSAAKLCACVRARGSAAAFKRE</sequence>
<reference evidence="2" key="2">
    <citation type="submission" date="2021-12" db="EMBL/GenBank/DDBJ databases">
        <title>Resequencing data analysis of finger millet.</title>
        <authorList>
            <person name="Hatakeyama M."/>
            <person name="Aluri S."/>
            <person name="Balachadran M.T."/>
            <person name="Sivarajan S.R."/>
            <person name="Poveda L."/>
            <person name="Shimizu-Inatsugi R."/>
            <person name="Schlapbach R."/>
            <person name="Sreeman S.M."/>
            <person name="Shimizu K.K."/>
        </authorList>
    </citation>
    <scope>NUCLEOTIDE SEQUENCE</scope>
</reference>
<comment type="caution">
    <text evidence="2">The sequence shown here is derived from an EMBL/GenBank/DDBJ whole genome shotgun (WGS) entry which is preliminary data.</text>
</comment>
<feature type="compositionally biased region" description="Polar residues" evidence="1">
    <location>
        <begin position="11"/>
        <end position="21"/>
    </location>
</feature>
<dbReference type="AlphaFoldDB" id="A0AAV5DEQ4"/>
<dbReference type="EMBL" id="BQKI01000015">
    <property type="protein sequence ID" value="GJN08726.1"/>
    <property type="molecule type" value="Genomic_DNA"/>
</dbReference>
<gene>
    <name evidence="2" type="primary">ga26679</name>
    <name evidence="2" type="ORF">PR202_ga26679</name>
</gene>
<organism evidence="2 3">
    <name type="scientific">Eleusine coracana subsp. coracana</name>
    <dbReference type="NCBI Taxonomy" id="191504"/>
    <lineage>
        <taxon>Eukaryota</taxon>
        <taxon>Viridiplantae</taxon>
        <taxon>Streptophyta</taxon>
        <taxon>Embryophyta</taxon>
        <taxon>Tracheophyta</taxon>
        <taxon>Spermatophyta</taxon>
        <taxon>Magnoliopsida</taxon>
        <taxon>Liliopsida</taxon>
        <taxon>Poales</taxon>
        <taxon>Poaceae</taxon>
        <taxon>PACMAD clade</taxon>
        <taxon>Chloridoideae</taxon>
        <taxon>Cynodonteae</taxon>
        <taxon>Eleusininae</taxon>
        <taxon>Eleusine</taxon>
    </lineage>
</organism>
<name>A0AAV5DEQ4_ELECO</name>
<accession>A0AAV5DEQ4</accession>
<dbReference type="Proteomes" id="UP001054889">
    <property type="component" value="Unassembled WGS sequence"/>
</dbReference>
<keyword evidence="3" id="KW-1185">Reference proteome</keyword>
<reference evidence="2" key="1">
    <citation type="journal article" date="2018" name="DNA Res.">
        <title>Multiple hybrid de novo genome assembly of finger millet, an orphan allotetraploid crop.</title>
        <authorList>
            <person name="Hatakeyama M."/>
            <person name="Aluri S."/>
            <person name="Balachadran M.T."/>
            <person name="Sivarajan S.R."/>
            <person name="Patrignani A."/>
            <person name="Gruter S."/>
            <person name="Poveda L."/>
            <person name="Shimizu-Inatsugi R."/>
            <person name="Baeten J."/>
            <person name="Francoijs K.J."/>
            <person name="Nataraja K.N."/>
            <person name="Reddy Y.A.N."/>
            <person name="Phadnis S."/>
            <person name="Ravikumar R.L."/>
            <person name="Schlapbach R."/>
            <person name="Sreeman S.M."/>
            <person name="Shimizu K.K."/>
        </authorList>
    </citation>
    <scope>NUCLEOTIDE SEQUENCE</scope>
</reference>
<proteinExistence type="predicted"/>
<feature type="region of interest" description="Disordered" evidence="1">
    <location>
        <begin position="1"/>
        <end position="36"/>
    </location>
</feature>